<organism evidence="1 2">
    <name type="scientific">Actinoallomurus spadix</name>
    <dbReference type="NCBI Taxonomy" id="79912"/>
    <lineage>
        <taxon>Bacteria</taxon>
        <taxon>Bacillati</taxon>
        <taxon>Actinomycetota</taxon>
        <taxon>Actinomycetes</taxon>
        <taxon>Streptosporangiales</taxon>
        <taxon>Thermomonosporaceae</taxon>
        <taxon>Actinoallomurus</taxon>
    </lineage>
</organism>
<evidence type="ECO:0000313" key="2">
    <source>
        <dbReference type="Proteomes" id="UP001501822"/>
    </source>
</evidence>
<sequence length="97" mass="10519">MTGIYSGESDLHLGAPTNYADPLLAAVVSQFDPPARLSAVFRDNASYLGEVLGSLTYFEDRVLNIGPTSESRILEELHRGNAAIPLNDDIKSILGYH</sequence>
<comment type="caution">
    <text evidence="1">The sequence shown here is derived from an EMBL/GenBank/DDBJ whole genome shotgun (WGS) entry which is preliminary data.</text>
</comment>
<evidence type="ECO:0000313" key="1">
    <source>
        <dbReference type="EMBL" id="GAA0358896.1"/>
    </source>
</evidence>
<name>A0ABP3H1S1_9ACTN</name>
<dbReference type="EMBL" id="BAAABM010000053">
    <property type="protein sequence ID" value="GAA0358896.1"/>
    <property type="molecule type" value="Genomic_DNA"/>
</dbReference>
<proteinExistence type="predicted"/>
<reference evidence="2" key="1">
    <citation type="journal article" date="2019" name="Int. J. Syst. Evol. Microbiol.">
        <title>The Global Catalogue of Microorganisms (GCM) 10K type strain sequencing project: providing services to taxonomists for standard genome sequencing and annotation.</title>
        <authorList>
            <consortium name="The Broad Institute Genomics Platform"/>
            <consortium name="The Broad Institute Genome Sequencing Center for Infectious Disease"/>
            <person name="Wu L."/>
            <person name="Ma J."/>
        </authorList>
    </citation>
    <scope>NUCLEOTIDE SEQUENCE [LARGE SCALE GENOMIC DNA]</scope>
    <source>
        <strain evidence="2">JCM 3146</strain>
    </source>
</reference>
<accession>A0ABP3H1S1</accession>
<dbReference type="Proteomes" id="UP001501822">
    <property type="component" value="Unassembled WGS sequence"/>
</dbReference>
<protein>
    <submittedName>
        <fullName evidence="1">Uncharacterized protein</fullName>
    </submittedName>
</protein>
<keyword evidence="2" id="KW-1185">Reference proteome</keyword>
<gene>
    <name evidence="1" type="ORF">GCM10010151_55750</name>
</gene>